<reference evidence="1 2" key="1">
    <citation type="journal article" date="2015" name="Genome Announc.">
        <title>Draft Genome Sequences of Leptospira santarosai Strains U160, U164, and U233, Isolated from Asymptomatic Cattle.</title>
        <authorList>
            <person name="Kremer F.S."/>
            <person name="Eslabao M.R."/>
            <person name="Provisor M."/>
            <person name="Woloski R.D."/>
            <person name="Ramires O.V."/>
            <person name="Moreno L.Z."/>
            <person name="Moreno A.M."/>
            <person name="Hamond C."/>
            <person name="Lilenbaum W."/>
            <person name="Dellagostin O.A."/>
        </authorList>
    </citation>
    <scope>NUCLEOTIDE SEQUENCE [LARGE SCALE GENOMIC DNA]</scope>
    <source>
        <strain evidence="1 2">U160</strain>
    </source>
</reference>
<sequence>MKLPEGPDLYRALRYYVSLELTYSVSQNLPSDP</sequence>
<protein>
    <submittedName>
        <fullName evidence="1">Uncharacterized protein</fullName>
    </submittedName>
</protein>
<gene>
    <name evidence="1" type="ORF">XB16_2488</name>
</gene>
<dbReference type="EMBL" id="CP027843">
    <property type="protein sequence ID" value="AVQ12801.1"/>
    <property type="molecule type" value="Genomic_DNA"/>
</dbReference>
<evidence type="ECO:0000313" key="2">
    <source>
        <dbReference type="Proteomes" id="UP000033961"/>
    </source>
</evidence>
<proteinExistence type="predicted"/>
<organism evidence="1 2">
    <name type="scientific">Leptospira santarosai</name>
    <dbReference type="NCBI Taxonomy" id="28183"/>
    <lineage>
        <taxon>Bacteria</taxon>
        <taxon>Pseudomonadati</taxon>
        <taxon>Spirochaetota</taxon>
        <taxon>Spirochaetia</taxon>
        <taxon>Leptospirales</taxon>
        <taxon>Leptospiraceae</taxon>
        <taxon>Leptospira</taxon>
    </lineage>
</organism>
<dbReference type="Proteomes" id="UP000033961">
    <property type="component" value="Chromosome I"/>
</dbReference>
<evidence type="ECO:0000313" key="1">
    <source>
        <dbReference type="EMBL" id="AVQ12801.1"/>
    </source>
</evidence>
<dbReference type="AlphaFoldDB" id="A0A2P1QV83"/>
<name>A0A2P1QV83_9LEPT</name>
<accession>A0A2P1QV83</accession>